<evidence type="ECO:0000256" key="2">
    <source>
        <dbReference type="ARBA" id="ARBA00022692"/>
    </source>
</evidence>
<name>A0A0D6MQT2_9PROT</name>
<feature type="transmembrane region" description="Helical" evidence="6">
    <location>
        <begin position="325"/>
        <end position="349"/>
    </location>
</feature>
<evidence type="ECO:0000256" key="7">
    <source>
        <dbReference type="SAM" id="SignalP"/>
    </source>
</evidence>
<feature type="signal peptide" evidence="7">
    <location>
        <begin position="1"/>
        <end position="15"/>
    </location>
</feature>
<evidence type="ECO:0000256" key="3">
    <source>
        <dbReference type="ARBA" id="ARBA00022748"/>
    </source>
</evidence>
<feature type="transmembrane region" description="Helical" evidence="6">
    <location>
        <begin position="282"/>
        <end position="304"/>
    </location>
</feature>
<keyword evidence="3" id="KW-0201">Cytochrome c-type biogenesis</keyword>
<feature type="transmembrane region" description="Helical" evidence="6">
    <location>
        <begin position="504"/>
        <end position="527"/>
    </location>
</feature>
<feature type="domain" description="Cytochrome C biogenesis protein transmembrane" evidence="8">
    <location>
        <begin position="282"/>
        <end position="491"/>
    </location>
</feature>
<dbReference type="CDD" id="cd02953">
    <property type="entry name" value="DsbDgamma"/>
    <property type="match status" value="1"/>
</dbReference>
<dbReference type="GO" id="GO:0045454">
    <property type="term" value="P:cell redox homeostasis"/>
    <property type="evidence" value="ECO:0007669"/>
    <property type="project" value="TreeGrafter"/>
</dbReference>
<dbReference type="InterPro" id="IPR036249">
    <property type="entry name" value="Thioredoxin-like_sf"/>
</dbReference>
<dbReference type="InterPro" id="IPR028250">
    <property type="entry name" value="DsbDN"/>
</dbReference>
<evidence type="ECO:0000256" key="5">
    <source>
        <dbReference type="ARBA" id="ARBA00023136"/>
    </source>
</evidence>
<dbReference type="EMBL" id="BALE01000059">
    <property type="protein sequence ID" value="GAN55801.1"/>
    <property type="molecule type" value="Genomic_DNA"/>
</dbReference>
<dbReference type="Pfam" id="PF11412">
    <property type="entry name" value="DsbD_N"/>
    <property type="match status" value="1"/>
</dbReference>
<accession>A0A0D6MQT2</accession>
<dbReference type="Proteomes" id="UP000032679">
    <property type="component" value="Unassembled WGS sequence"/>
</dbReference>
<evidence type="ECO:0000256" key="1">
    <source>
        <dbReference type="ARBA" id="ARBA00004141"/>
    </source>
</evidence>
<protein>
    <submittedName>
        <fullName evidence="10">Thiol:disulfide interchange protein DsbD</fullName>
    </submittedName>
</protein>
<dbReference type="PANTHER" id="PTHR32234:SF3">
    <property type="entry name" value="SUPPRESSION OF COPPER SENSITIVITY PROTEIN"/>
    <property type="match status" value="1"/>
</dbReference>
<feature type="transmembrane region" description="Helical" evidence="6">
    <location>
        <begin position="539"/>
        <end position="558"/>
    </location>
</feature>
<dbReference type="InterPro" id="IPR035671">
    <property type="entry name" value="DsbD_gamma"/>
</dbReference>
<dbReference type="Pfam" id="PF02683">
    <property type="entry name" value="DsbD_TM"/>
    <property type="match status" value="1"/>
</dbReference>
<comment type="subcellular location">
    <subcellularLocation>
        <location evidence="1">Membrane</location>
        <topology evidence="1">Multi-pass membrane protein</topology>
    </subcellularLocation>
</comment>
<dbReference type="OrthoDB" id="9811036at2"/>
<feature type="transmembrane region" description="Helical" evidence="6">
    <location>
        <begin position="473"/>
        <end position="492"/>
    </location>
</feature>
<keyword evidence="7" id="KW-0732">Signal</keyword>
<dbReference type="GO" id="GO:0017004">
    <property type="term" value="P:cytochrome complex assembly"/>
    <property type="evidence" value="ECO:0007669"/>
    <property type="project" value="UniProtKB-KW"/>
</dbReference>
<dbReference type="GO" id="GO:0016020">
    <property type="term" value="C:membrane"/>
    <property type="evidence" value="ECO:0007669"/>
    <property type="project" value="UniProtKB-SubCell"/>
</dbReference>
<reference evidence="10 11" key="1">
    <citation type="submission" date="2012-10" db="EMBL/GenBank/DDBJ databases">
        <title>Genome sequencing of Tanticharoenia sakaeratensis NBRC 103193.</title>
        <authorList>
            <person name="Azuma Y."/>
            <person name="Hadano H."/>
            <person name="Hirakawa H."/>
            <person name="Matsushita K."/>
        </authorList>
    </citation>
    <scope>NUCLEOTIDE SEQUENCE [LARGE SCALE GENOMIC DNA]</scope>
    <source>
        <strain evidence="10 11">NBRC 103193</strain>
    </source>
</reference>
<dbReference type="SUPFAM" id="SSF52833">
    <property type="entry name" value="Thioredoxin-like"/>
    <property type="match status" value="1"/>
</dbReference>
<dbReference type="RefSeq" id="WP_148506053.1">
    <property type="nucleotide sequence ID" value="NZ_BAQF01000014.1"/>
</dbReference>
<feature type="domain" description="Thiol:disulfide interchange protein DsbD N-terminal" evidence="9">
    <location>
        <begin position="37"/>
        <end position="150"/>
    </location>
</feature>
<keyword evidence="2 6" id="KW-0812">Transmembrane</keyword>
<proteinExistence type="predicted"/>
<evidence type="ECO:0000259" key="8">
    <source>
        <dbReference type="Pfam" id="PF02683"/>
    </source>
</evidence>
<feature type="chain" id="PRO_5012045587" evidence="7">
    <location>
        <begin position="16"/>
        <end position="680"/>
    </location>
</feature>
<keyword evidence="4 6" id="KW-1133">Transmembrane helix</keyword>
<keyword evidence="11" id="KW-1185">Reference proteome</keyword>
<sequence length="680" mass="69061">MFLLVCACVSGVAQAASSTPVTSEHDVATLVTDQESVSPGHPLGVGLRLQLQPGWHTYWLNPGDAGEAPTLKVTASGGASGESGPIAWPTPVRISEGGLMSYAYLGDTLLPAIVTPRASGAGPVELKAHAEWLVCAQVCVPEQGDFTLTLPQGAGDASPEAGLFHKAASARPLPSPFAAAVSSDGVLSLSGAGISGASVKDAWFMPQDSAAIDQVASQPVSISGHTVSLKLAWAKGYHPGAPLSGIMVLKDAAGNESPLWVTAKFGTAGASAGAVAPGFLRMLGFAFLGGLILNLMPCVFPVLAMKALALARMGGEGRAARLSSAAGYGLGVIATFVALGAGLLVLRAVGSGLGWGFQFQSPVFVLLVCWLVFLMALNLLGVFEVTTGSIGQDVAPRSGFVGDVLTGVLAVVVATPCTAPFMGVAIAGALAGPAWAAIVVFAGLGVGLAFPYLVLAGVPALARAMPRPGAWMAVLRQALAFPLLLTCVWLAWVMAQQAGPNGVLVALCGAVLLGGGAWAFGASQAAAMRDGPSGRWRGAAAAFVLAVIGVSVVGMPRLGAVAAATPSDGTQAFSESALAAARASGRPVFVDMTASWCITCMVNERVALDSVPVRAAFARGQVAYLKGDWTNRNETIGAFLRAHGRDGVPFYIYYPPHGEGQVLPQILTPSLVVQALGGAR</sequence>
<comment type="caution">
    <text evidence="10">The sequence shown here is derived from an EMBL/GenBank/DDBJ whole genome shotgun (WGS) entry which is preliminary data.</text>
</comment>
<feature type="transmembrane region" description="Helical" evidence="6">
    <location>
        <begin position="404"/>
        <end position="428"/>
    </location>
</feature>
<dbReference type="PANTHER" id="PTHR32234">
    <property type="entry name" value="THIOL:DISULFIDE INTERCHANGE PROTEIN DSBD"/>
    <property type="match status" value="1"/>
</dbReference>
<evidence type="ECO:0000259" key="9">
    <source>
        <dbReference type="Pfam" id="PF11412"/>
    </source>
</evidence>
<dbReference type="STRING" id="1231623.Tasa_059_017"/>
<gene>
    <name evidence="10" type="ORF">Tasa_059_017</name>
</gene>
<evidence type="ECO:0000313" key="10">
    <source>
        <dbReference type="EMBL" id="GAN55801.1"/>
    </source>
</evidence>
<organism evidence="10 11">
    <name type="scientific">Tanticharoenia sakaeratensis NBRC 103193</name>
    <dbReference type="NCBI Taxonomy" id="1231623"/>
    <lineage>
        <taxon>Bacteria</taxon>
        <taxon>Pseudomonadati</taxon>
        <taxon>Pseudomonadota</taxon>
        <taxon>Alphaproteobacteria</taxon>
        <taxon>Acetobacterales</taxon>
        <taxon>Acetobacteraceae</taxon>
        <taxon>Tanticharoenia</taxon>
    </lineage>
</organism>
<dbReference type="GO" id="GO:0015035">
    <property type="term" value="F:protein-disulfide reductase activity"/>
    <property type="evidence" value="ECO:0007669"/>
    <property type="project" value="TreeGrafter"/>
</dbReference>
<feature type="transmembrane region" description="Helical" evidence="6">
    <location>
        <begin position="434"/>
        <end position="461"/>
    </location>
</feature>
<dbReference type="AlphaFoldDB" id="A0A0D6MQT2"/>
<evidence type="ECO:0000256" key="6">
    <source>
        <dbReference type="SAM" id="Phobius"/>
    </source>
</evidence>
<feature type="transmembrane region" description="Helical" evidence="6">
    <location>
        <begin position="361"/>
        <end position="383"/>
    </location>
</feature>
<evidence type="ECO:0000256" key="4">
    <source>
        <dbReference type="ARBA" id="ARBA00022989"/>
    </source>
</evidence>
<evidence type="ECO:0000313" key="11">
    <source>
        <dbReference type="Proteomes" id="UP000032679"/>
    </source>
</evidence>
<keyword evidence="5 6" id="KW-0472">Membrane</keyword>
<dbReference type="Gene3D" id="3.40.30.10">
    <property type="entry name" value="Glutaredoxin"/>
    <property type="match status" value="1"/>
</dbReference>
<dbReference type="Pfam" id="PF13899">
    <property type="entry name" value="Thioredoxin_7"/>
    <property type="match status" value="1"/>
</dbReference>
<dbReference type="InterPro" id="IPR003834">
    <property type="entry name" value="Cyt_c_assmbl_TM_dom"/>
</dbReference>